<reference evidence="1" key="1">
    <citation type="submission" date="2020-11" db="EMBL/GenBank/DDBJ databases">
        <authorList>
            <consortium name="DOE Joint Genome Institute"/>
            <person name="Ahrendt S."/>
            <person name="Riley R."/>
            <person name="Andreopoulos W."/>
            <person name="Labutti K."/>
            <person name="Pangilinan J."/>
            <person name="Ruiz-Duenas F.J."/>
            <person name="Barrasa J.M."/>
            <person name="Sanchez-Garcia M."/>
            <person name="Camarero S."/>
            <person name="Miyauchi S."/>
            <person name="Serrano A."/>
            <person name="Linde D."/>
            <person name="Babiker R."/>
            <person name="Drula E."/>
            <person name="Ayuso-Fernandez I."/>
            <person name="Pacheco R."/>
            <person name="Padilla G."/>
            <person name="Ferreira P."/>
            <person name="Barriuso J."/>
            <person name="Kellner H."/>
            <person name="Castanera R."/>
            <person name="Alfaro M."/>
            <person name="Ramirez L."/>
            <person name="Pisabarro A.G."/>
            <person name="Kuo A."/>
            <person name="Tritt A."/>
            <person name="Lipzen A."/>
            <person name="He G."/>
            <person name="Yan M."/>
            <person name="Ng V."/>
            <person name="Cullen D."/>
            <person name="Martin F."/>
            <person name="Rosso M.-N."/>
            <person name="Henrissat B."/>
            <person name="Hibbett D."/>
            <person name="Martinez A.T."/>
            <person name="Grigoriev I.V."/>
        </authorList>
    </citation>
    <scope>NUCLEOTIDE SEQUENCE</scope>
    <source>
        <strain evidence="1">CBS 506.95</strain>
    </source>
</reference>
<sequence length="362" mass="40696">MGQLQGDFTSLKNCSLVCSSWHFMSRPYLYRTLIICPKNRSQIHQQLLSSGLLSLLKRFVVRDIHALHENIYPPHPGATLLNKFASILTEFHLYNVTFDSFVDLACVVSALQLLRVLIFDGVAWTKTLPWDKSFAQACSFPPLVVDLQFRSCIVNPFSIWLVSQPQLVHLSRLEMALTTDLDVISAGDCLYHLGPHIIHLHITFPPRSDVSSPAQAPRECISRSGFHSNGDLQSVFGFNPCISFSTLRRLRQVHIHNFIDSSFAYQSAAEVMAPILLVSIPVPSMRGFVFYLQLRRAGELDIFSIKWDFFDEALTGDIYSNVESVEFVVAGRANVDGVASLLAMRLPRVAEKGILRVRGECE</sequence>
<comment type="caution">
    <text evidence="1">The sequence shown here is derived from an EMBL/GenBank/DDBJ whole genome shotgun (WGS) entry which is preliminary data.</text>
</comment>
<protein>
    <recommendedName>
        <fullName evidence="3">F-box domain-containing protein</fullName>
    </recommendedName>
</protein>
<keyword evidence="2" id="KW-1185">Reference proteome</keyword>
<dbReference type="Proteomes" id="UP000807306">
    <property type="component" value="Unassembled WGS sequence"/>
</dbReference>
<dbReference type="AlphaFoldDB" id="A0A9P6JKN8"/>
<gene>
    <name evidence="1" type="ORF">CPB83DRAFT_649439</name>
</gene>
<name>A0A9P6JKN8_9AGAR</name>
<dbReference type="OrthoDB" id="2789810at2759"/>
<accession>A0A9P6JKN8</accession>
<evidence type="ECO:0000313" key="2">
    <source>
        <dbReference type="Proteomes" id="UP000807306"/>
    </source>
</evidence>
<proteinExistence type="predicted"/>
<evidence type="ECO:0008006" key="3">
    <source>
        <dbReference type="Google" id="ProtNLM"/>
    </source>
</evidence>
<dbReference type="EMBL" id="MU157908">
    <property type="protein sequence ID" value="KAF9523924.1"/>
    <property type="molecule type" value="Genomic_DNA"/>
</dbReference>
<organism evidence="1 2">
    <name type="scientific">Crepidotus variabilis</name>
    <dbReference type="NCBI Taxonomy" id="179855"/>
    <lineage>
        <taxon>Eukaryota</taxon>
        <taxon>Fungi</taxon>
        <taxon>Dikarya</taxon>
        <taxon>Basidiomycota</taxon>
        <taxon>Agaricomycotina</taxon>
        <taxon>Agaricomycetes</taxon>
        <taxon>Agaricomycetidae</taxon>
        <taxon>Agaricales</taxon>
        <taxon>Agaricineae</taxon>
        <taxon>Crepidotaceae</taxon>
        <taxon>Crepidotus</taxon>
    </lineage>
</organism>
<evidence type="ECO:0000313" key="1">
    <source>
        <dbReference type="EMBL" id="KAF9523924.1"/>
    </source>
</evidence>